<protein>
    <submittedName>
        <fullName evidence="2">AAA family ATPase</fullName>
    </submittedName>
</protein>
<feature type="region of interest" description="Disordered" evidence="1">
    <location>
        <begin position="1"/>
        <end position="43"/>
    </location>
</feature>
<keyword evidence="3" id="KW-1185">Reference proteome</keyword>
<organism evidence="2 3">
    <name type="scientific">Actinomadura sediminis</name>
    <dbReference type="NCBI Taxonomy" id="1038904"/>
    <lineage>
        <taxon>Bacteria</taxon>
        <taxon>Bacillati</taxon>
        <taxon>Actinomycetota</taxon>
        <taxon>Actinomycetes</taxon>
        <taxon>Streptosporangiales</taxon>
        <taxon>Thermomonosporaceae</taxon>
        <taxon>Actinomadura</taxon>
    </lineage>
</organism>
<evidence type="ECO:0000313" key="2">
    <source>
        <dbReference type="EMBL" id="MFD0901734.1"/>
    </source>
</evidence>
<dbReference type="Pfam" id="PF13481">
    <property type="entry name" value="AAA_25"/>
    <property type="match status" value="1"/>
</dbReference>
<dbReference type="SUPFAM" id="SSF52540">
    <property type="entry name" value="P-loop containing nucleoside triphosphate hydrolases"/>
    <property type="match status" value="1"/>
</dbReference>
<dbReference type="Gene3D" id="3.40.50.300">
    <property type="entry name" value="P-loop containing nucleotide triphosphate hydrolases"/>
    <property type="match status" value="1"/>
</dbReference>
<evidence type="ECO:0000313" key="3">
    <source>
        <dbReference type="Proteomes" id="UP001596972"/>
    </source>
</evidence>
<dbReference type="Proteomes" id="UP001596972">
    <property type="component" value="Unassembled WGS sequence"/>
</dbReference>
<comment type="caution">
    <text evidence="2">The sequence shown here is derived from an EMBL/GenBank/DDBJ whole genome shotgun (WGS) entry which is preliminary data.</text>
</comment>
<feature type="region of interest" description="Disordered" evidence="1">
    <location>
        <begin position="428"/>
        <end position="457"/>
    </location>
</feature>
<gene>
    <name evidence="2" type="ORF">ACFQ11_15140</name>
</gene>
<accession>A0ABW3EQF7</accession>
<evidence type="ECO:0000256" key="1">
    <source>
        <dbReference type="SAM" id="MobiDB-lite"/>
    </source>
</evidence>
<dbReference type="InterPro" id="IPR027417">
    <property type="entry name" value="P-loop_NTPase"/>
</dbReference>
<proteinExistence type="predicted"/>
<sequence length="457" mass="50644">MPNLSADLAAKAASENRSADEPVPSEPAVNAVERPTGPEIPSLPDEVLDAFFEVFDIDQDDNPKDFDKALFRLGQVTRDHDEKENGGGDLYLDEVSVRLAKKFVDTYEFDKGYKDYDHLVASKKRDARAAEQARTEVASERAADQISAFEIVAMDNRVSREKPKWRIEHLMPAGGYTLFVAYKKTGKTTTLLNLIKSLTTGEPFLGRLATRKVEGRVTFINFEMTEDMIEEWVEDLGIPEDKLNVVHLRGRAAAFNVLDDRIRAQLAQRLRAHNTEVLIVDPFGPLFRAFCDNGNNNTRIGSIVDGINALVTEAGISEWVASYHTGHDDKGRARDASVIEETPDVIAVLEGAGVRYFSTRGRDTNYKTALDFDRATRTLLATEGGPESSPPKSSGASPEKTLIMVLDEGEAPNDLSRRATKEWLKANDHSHLSGATNDNVLSKVINVRQNRTERNAA</sequence>
<dbReference type="EMBL" id="JBHTJA010000025">
    <property type="protein sequence ID" value="MFD0901734.1"/>
    <property type="molecule type" value="Genomic_DNA"/>
</dbReference>
<dbReference type="RefSeq" id="WP_378298943.1">
    <property type="nucleotide sequence ID" value="NZ_JBHTJA010000025.1"/>
</dbReference>
<reference evidence="3" key="1">
    <citation type="journal article" date="2019" name="Int. J. Syst. Evol. Microbiol.">
        <title>The Global Catalogue of Microorganisms (GCM) 10K type strain sequencing project: providing services to taxonomists for standard genome sequencing and annotation.</title>
        <authorList>
            <consortium name="The Broad Institute Genomics Platform"/>
            <consortium name="The Broad Institute Genome Sequencing Center for Infectious Disease"/>
            <person name="Wu L."/>
            <person name="Ma J."/>
        </authorList>
    </citation>
    <scope>NUCLEOTIDE SEQUENCE [LARGE SCALE GENOMIC DNA]</scope>
    <source>
        <strain evidence="3">JCM 31202</strain>
    </source>
</reference>
<name>A0ABW3EQF7_9ACTN</name>